<sequence>MSVRFKTFYDRQRVIGPLHTAGPVGLTPDGTRVITCVGERVVLTDIQSGRELCRFAGDTEPISSLAVSPCSKHLFVFSGSLSLRIFTLPISQSLQTNSDAKNVVHPDRVISRAHEAPIHVCKVDPTSTYLASGSADGVVKVWDIHRGYITHVFKGHGGVVSALAFNYPRDPSSITTGDVKMQLITGSVDTKIRIFDLGATVARASGRPKPEAVLEGHVSVPRGLDVSQDGKWLLSAGRDSVVLLWDISPLRASKPASKGKEKPSEPRLVKTIPVLDHVEAAGLLFPEERLAGSSKNATSPGFRFFVAGARGVVTIWDTNNSTPLLTLGNEKPNDKDESRQILDAVYLPTNSTIVSIHADQNILFHALFDASLQRQLIGFNDEIVDAVFLTTPPISLPLNSENGGLDHARRADDRLAVAVNSSLIRIYDASGLDARLLEGHNDIVLCLDCSNDGAVLISGSKDSTARVWAPISVPPSLRALSGSRAAIQIGNDNSSLPLAFAGNLSADSNGWQCVAVCDGHAESVGAVAVARQTKNTLEGNPPVPGDFDNHENGRSLRLKFTFTGSQDRTIKMWDLSGVSAVVKASYPPLASNFDFDPKSQRNGETRDLATPVRCKSLFTLKAHEKDINSLDVSPNDRFLASGSQDKTAKVYEIEYSTSPVRGSFKLIGTCEGHKRGVWCVKFGRHEKVLATASGDKTVKLWSLSDFTCIKTFEGHTNSVLRVDFLSEGQQLVSSGSDGLVKIWDVRTEECVTTMDNHEDKVWALAISRDEKTIVSGSADSVITFWEDSTEKKVMEKERQRAELVSNPLIREQDFLNYLSLRDYRNAILLALAMQQPGRLLSLFKSVRGGLDIEGLNWSKSFTGSSAVDEVIRAMSAEDTITLIKYVRDWNSNAKTSEIAQEILYAIVKLRSAEEIMEMFRPQTALTGTEQSTDTAGGLKEIVDGLIPYTERHLARMERLIQESYVVDFLLEEMDQGMLCGGADLMEVDA</sequence>
<evidence type="ECO:0000313" key="1">
    <source>
        <dbReference type="EMBL" id="KAF9650547.1"/>
    </source>
</evidence>
<organism evidence="1 2">
    <name type="scientific">Thelephora ganbajun</name>
    <name type="common">Ganba fungus</name>
    <dbReference type="NCBI Taxonomy" id="370292"/>
    <lineage>
        <taxon>Eukaryota</taxon>
        <taxon>Fungi</taxon>
        <taxon>Dikarya</taxon>
        <taxon>Basidiomycota</taxon>
        <taxon>Agaricomycotina</taxon>
        <taxon>Agaricomycetes</taxon>
        <taxon>Thelephorales</taxon>
        <taxon>Thelephoraceae</taxon>
        <taxon>Thelephora</taxon>
    </lineage>
</organism>
<keyword evidence="2" id="KW-1185">Reference proteome</keyword>
<comment type="caution">
    <text evidence="1">The sequence shown here is derived from an EMBL/GenBank/DDBJ whole genome shotgun (WGS) entry which is preliminary data.</text>
</comment>
<protein>
    <submittedName>
        <fullName evidence="1">WD40 repeat-like protein</fullName>
    </submittedName>
</protein>
<name>A0ACB6ZLT4_THEGA</name>
<reference evidence="1" key="2">
    <citation type="journal article" date="2020" name="Nat. Commun.">
        <title>Large-scale genome sequencing of mycorrhizal fungi provides insights into the early evolution of symbiotic traits.</title>
        <authorList>
            <person name="Miyauchi S."/>
            <person name="Kiss E."/>
            <person name="Kuo A."/>
            <person name="Drula E."/>
            <person name="Kohler A."/>
            <person name="Sanchez-Garcia M."/>
            <person name="Morin E."/>
            <person name="Andreopoulos B."/>
            <person name="Barry K.W."/>
            <person name="Bonito G."/>
            <person name="Buee M."/>
            <person name="Carver A."/>
            <person name="Chen C."/>
            <person name="Cichocki N."/>
            <person name="Clum A."/>
            <person name="Culley D."/>
            <person name="Crous P.W."/>
            <person name="Fauchery L."/>
            <person name="Girlanda M."/>
            <person name="Hayes R.D."/>
            <person name="Keri Z."/>
            <person name="LaButti K."/>
            <person name="Lipzen A."/>
            <person name="Lombard V."/>
            <person name="Magnuson J."/>
            <person name="Maillard F."/>
            <person name="Murat C."/>
            <person name="Nolan M."/>
            <person name="Ohm R.A."/>
            <person name="Pangilinan J."/>
            <person name="Pereira M.F."/>
            <person name="Perotto S."/>
            <person name="Peter M."/>
            <person name="Pfister S."/>
            <person name="Riley R."/>
            <person name="Sitrit Y."/>
            <person name="Stielow J.B."/>
            <person name="Szollosi G."/>
            <person name="Zifcakova L."/>
            <person name="Stursova M."/>
            <person name="Spatafora J.W."/>
            <person name="Tedersoo L."/>
            <person name="Vaario L.M."/>
            <person name="Yamada A."/>
            <person name="Yan M."/>
            <person name="Wang P."/>
            <person name="Xu J."/>
            <person name="Bruns T."/>
            <person name="Baldrian P."/>
            <person name="Vilgalys R."/>
            <person name="Dunand C."/>
            <person name="Henrissat B."/>
            <person name="Grigoriev I.V."/>
            <person name="Hibbett D."/>
            <person name="Nagy L.G."/>
            <person name="Martin F.M."/>
        </authorList>
    </citation>
    <scope>NUCLEOTIDE SEQUENCE</scope>
    <source>
        <strain evidence="1">P2</strain>
    </source>
</reference>
<dbReference type="Proteomes" id="UP000886501">
    <property type="component" value="Unassembled WGS sequence"/>
</dbReference>
<dbReference type="EMBL" id="MU117984">
    <property type="protein sequence ID" value="KAF9650547.1"/>
    <property type="molecule type" value="Genomic_DNA"/>
</dbReference>
<proteinExistence type="predicted"/>
<evidence type="ECO:0000313" key="2">
    <source>
        <dbReference type="Proteomes" id="UP000886501"/>
    </source>
</evidence>
<reference evidence="1" key="1">
    <citation type="submission" date="2019-10" db="EMBL/GenBank/DDBJ databases">
        <authorList>
            <consortium name="DOE Joint Genome Institute"/>
            <person name="Kuo A."/>
            <person name="Miyauchi S."/>
            <person name="Kiss E."/>
            <person name="Drula E."/>
            <person name="Kohler A."/>
            <person name="Sanchez-Garcia M."/>
            <person name="Andreopoulos B."/>
            <person name="Barry K.W."/>
            <person name="Bonito G."/>
            <person name="Buee M."/>
            <person name="Carver A."/>
            <person name="Chen C."/>
            <person name="Cichocki N."/>
            <person name="Clum A."/>
            <person name="Culley D."/>
            <person name="Crous P.W."/>
            <person name="Fauchery L."/>
            <person name="Girlanda M."/>
            <person name="Hayes R."/>
            <person name="Keri Z."/>
            <person name="Labutti K."/>
            <person name="Lipzen A."/>
            <person name="Lombard V."/>
            <person name="Magnuson J."/>
            <person name="Maillard F."/>
            <person name="Morin E."/>
            <person name="Murat C."/>
            <person name="Nolan M."/>
            <person name="Ohm R."/>
            <person name="Pangilinan J."/>
            <person name="Pereira M."/>
            <person name="Perotto S."/>
            <person name="Peter M."/>
            <person name="Riley R."/>
            <person name="Sitrit Y."/>
            <person name="Stielow B."/>
            <person name="Szollosi G."/>
            <person name="Zifcakova L."/>
            <person name="Stursova M."/>
            <person name="Spatafora J.W."/>
            <person name="Tedersoo L."/>
            <person name="Vaario L.-M."/>
            <person name="Yamada A."/>
            <person name="Yan M."/>
            <person name="Wang P."/>
            <person name="Xu J."/>
            <person name="Bruns T."/>
            <person name="Baldrian P."/>
            <person name="Vilgalys R."/>
            <person name="Henrissat B."/>
            <person name="Grigoriev I.V."/>
            <person name="Hibbett D."/>
            <person name="Nagy L.G."/>
            <person name="Martin F.M."/>
        </authorList>
    </citation>
    <scope>NUCLEOTIDE SEQUENCE</scope>
    <source>
        <strain evidence="1">P2</strain>
    </source>
</reference>
<accession>A0ACB6ZLT4</accession>
<gene>
    <name evidence="1" type="ORF">BDM02DRAFT_1391741</name>
</gene>